<dbReference type="Proteomes" id="UP001443914">
    <property type="component" value="Unassembled WGS sequence"/>
</dbReference>
<keyword evidence="3" id="KW-1185">Reference proteome</keyword>
<name>A0AAW1H5P0_SAPOF</name>
<accession>A0AAW1H5P0</accession>
<feature type="chain" id="PRO_5043833582" description="Transmembrane protein" evidence="1">
    <location>
        <begin position="30"/>
        <end position="92"/>
    </location>
</feature>
<protein>
    <recommendedName>
        <fullName evidence="4">Transmembrane protein</fullName>
    </recommendedName>
</protein>
<dbReference type="AlphaFoldDB" id="A0AAW1H5P0"/>
<comment type="caution">
    <text evidence="2">The sequence shown here is derived from an EMBL/GenBank/DDBJ whole genome shotgun (WGS) entry which is preliminary data.</text>
</comment>
<feature type="signal peptide" evidence="1">
    <location>
        <begin position="1"/>
        <end position="29"/>
    </location>
</feature>
<gene>
    <name evidence="2" type="ORF">RND81_13G208300</name>
</gene>
<evidence type="ECO:0008006" key="4">
    <source>
        <dbReference type="Google" id="ProtNLM"/>
    </source>
</evidence>
<reference evidence="2" key="1">
    <citation type="submission" date="2024-03" db="EMBL/GenBank/DDBJ databases">
        <title>WGS assembly of Saponaria officinalis var. Norfolk2.</title>
        <authorList>
            <person name="Jenkins J."/>
            <person name="Shu S."/>
            <person name="Grimwood J."/>
            <person name="Barry K."/>
            <person name="Goodstein D."/>
            <person name="Schmutz J."/>
            <person name="Leebens-Mack J."/>
            <person name="Osbourn A."/>
        </authorList>
    </citation>
    <scope>NUCLEOTIDE SEQUENCE [LARGE SCALE GENOMIC DNA]</scope>
    <source>
        <strain evidence="2">JIC</strain>
    </source>
</reference>
<dbReference type="Pfam" id="PF21529">
    <property type="entry name" value="GLV1-2"/>
    <property type="match status" value="1"/>
</dbReference>
<evidence type="ECO:0000256" key="1">
    <source>
        <dbReference type="SAM" id="SignalP"/>
    </source>
</evidence>
<evidence type="ECO:0000313" key="2">
    <source>
        <dbReference type="EMBL" id="KAK9670542.1"/>
    </source>
</evidence>
<proteinExistence type="predicted"/>
<organism evidence="2 3">
    <name type="scientific">Saponaria officinalis</name>
    <name type="common">Common soapwort</name>
    <name type="synonym">Lychnis saponaria</name>
    <dbReference type="NCBI Taxonomy" id="3572"/>
    <lineage>
        <taxon>Eukaryota</taxon>
        <taxon>Viridiplantae</taxon>
        <taxon>Streptophyta</taxon>
        <taxon>Embryophyta</taxon>
        <taxon>Tracheophyta</taxon>
        <taxon>Spermatophyta</taxon>
        <taxon>Magnoliopsida</taxon>
        <taxon>eudicotyledons</taxon>
        <taxon>Gunneridae</taxon>
        <taxon>Pentapetalae</taxon>
        <taxon>Caryophyllales</taxon>
        <taxon>Caryophyllaceae</taxon>
        <taxon>Caryophylleae</taxon>
        <taxon>Saponaria</taxon>
    </lineage>
</organism>
<evidence type="ECO:0000313" key="3">
    <source>
        <dbReference type="Proteomes" id="UP001443914"/>
    </source>
</evidence>
<dbReference type="EMBL" id="JBDFQZ010000013">
    <property type="protein sequence ID" value="KAK9670542.1"/>
    <property type="molecule type" value="Genomic_DNA"/>
</dbReference>
<keyword evidence="1" id="KW-0732">Signal</keyword>
<sequence length="92" mass="10305">MAYTKPCKPFALVTIIILVFLISSPPILGARKLQEKESKETLCESDNGVMFSCENEDNNNNNNHGVIPSNYNEGLVVMDYSPVRQNTPIHHN</sequence>
<dbReference type="InterPro" id="IPR049306">
    <property type="entry name" value="GLV1-2"/>
</dbReference>